<proteinExistence type="predicted"/>
<evidence type="ECO:0000256" key="1">
    <source>
        <dbReference type="SAM" id="MobiDB-lite"/>
    </source>
</evidence>
<dbReference type="EMBL" id="VSSQ01110987">
    <property type="protein sequence ID" value="MPN48551.1"/>
    <property type="molecule type" value="Genomic_DNA"/>
</dbReference>
<reference evidence="2" key="1">
    <citation type="submission" date="2019-08" db="EMBL/GenBank/DDBJ databases">
        <authorList>
            <person name="Kucharzyk K."/>
            <person name="Murdoch R.W."/>
            <person name="Higgins S."/>
            <person name="Loffler F."/>
        </authorList>
    </citation>
    <scope>NUCLEOTIDE SEQUENCE</scope>
</reference>
<accession>A0A645IB36</accession>
<organism evidence="2">
    <name type="scientific">bioreactor metagenome</name>
    <dbReference type="NCBI Taxonomy" id="1076179"/>
    <lineage>
        <taxon>unclassified sequences</taxon>
        <taxon>metagenomes</taxon>
        <taxon>ecological metagenomes</taxon>
    </lineage>
</organism>
<evidence type="ECO:0000313" key="2">
    <source>
        <dbReference type="EMBL" id="MPN48551.1"/>
    </source>
</evidence>
<sequence length="98" mass="11590">MHTAVEKEREREEERSQEPQQYTFFHDPPIPRPKQGWNFAFEVFYNIDYARTQEKRGLSALLSRSFGSRSRLIAKGTRLQVLHGTRARHSTSPLRCDR</sequence>
<dbReference type="AlphaFoldDB" id="A0A645IB36"/>
<feature type="region of interest" description="Disordered" evidence="1">
    <location>
        <begin position="1"/>
        <end position="29"/>
    </location>
</feature>
<feature type="compositionally biased region" description="Basic and acidic residues" evidence="1">
    <location>
        <begin position="1"/>
        <end position="17"/>
    </location>
</feature>
<name>A0A645IB36_9ZZZZ</name>
<protein>
    <submittedName>
        <fullName evidence="2">Uncharacterized protein</fullName>
    </submittedName>
</protein>
<comment type="caution">
    <text evidence="2">The sequence shown here is derived from an EMBL/GenBank/DDBJ whole genome shotgun (WGS) entry which is preliminary data.</text>
</comment>
<gene>
    <name evidence="2" type="ORF">SDC9_196161</name>
</gene>